<feature type="transmembrane region" description="Helical" evidence="2">
    <location>
        <begin position="21"/>
        <end position="40"/>
    </location>
</feature>
<keyword evidence="2" id="KW-0472">Membrane</keyword>
<evidence type="ECO:0008006" key="5">
    <source>
        <dbReference type="Google" id="ProtNLM"/>
    </source>
</evidence>
<dbReference type="Proteomes" id="UP001595816">
    <property type="component" value="Unassembled WGS sequence"/>
</dbReference>
<keyword evidence="4" id="KW-1185">Reference proteome</keyword>
<gene>
    <name evidence="3" type="ORF">ACFOZ4_03415</name>
</gene>
<sequence>MADTQTRVNKARPRTADTGGLRVGVIVGGLVVALIAGFALGKAMDSSSASGGTPAGATPTFNEASPHTHAVTGMTGSEVGGLSINAAGYTLVPKQTAFKVGVQDFRFLVTGPDRKPVSTFAVVHDRPLHFVLARRDLSGYQHLHPTMAPDGTWSVQLNLAQPGIWRAIADFTAIGAAGAQTAITLGTDLTVAGSFQPTAVPAVARQVAVDGYTVAYEGTLQIGATAPLLFRVYADGKPVTVDPYLGSYGHLVFLRELDLAYVHTHPETQLQGGAVKFWAAVPSTGTYRMFFDFQVSGKVHTAAFTLDFGN</sequence>
<evidence type="ECO:0000256" key="2">
    <source>
        <dbReference type="SAM" id="Phobius"/>
    </source>
</evidence>
<comment type="caution">
    <text evidence="3">The sequence shown here is derived from an EMBL/GenBank/DDBJ whole genome shotgun (WGS) entry which is preliminary data.</text>
</comment>
<feature type="region of interest" description="Disordered" evidence="1">
    <location>
        <begin position="48"/>
        <end position="73"/>
    </location>
</feature>
<dbReference type="RefSeq" id="WP_253759780.1">
    <property type="nucleotide sequence ID" value="NZ_JAMZDZ010000001.1"/>
</dbReference>
<keyword evidence="2" id="KW-1133">Transmembrane helix</keyword>
<name>A0ABV8LFF3_9ACTN</name>
<protein>
    <recommendedName>
        <fullName evidence="5">Secreted protein</fullName>
    </recommendedName>
</protein>
<feature type="compositionally biased region" description="Low complexity" evidence="1">
    <location>
        <begin position="48"/>
        <end position="60"/>
    </location>
</feature>
<dbReference type="EMBL" id="JBHSAY010000003">
    <property type="protein sequence ID" value="MFC4129647.1"/>
    <property type="molecule type" value="Genomic_DNA"/>
</dbReference>
<reference evidence="4" key="1">
    <citation type="journal article" date="2019" name="Int. J. Syst. Evol. Microbiol.">
        <title>The Global Catalogue of Microorganisms (GCM) 10K type strain sequencing project: providing services to taxonomists for standard genome sequencing and annotation.</title>
        <authorList>
            <consortium name="The Broad Institute Genomics Platform"/>
            <consortium name="The Broad Institute Genome Sequencing Center for Infectious Disease"/>
            <person name="Wu L."/>
            <person name="Ma J."/>
        </authorList>
    </citation>
    <scope>NUCLEOTIDE SEQUENCE [LARGE SCALE GENOMIC DNA]</scope>
    <source>
        <strain evidence="4">CGMCC 4.7289</strain>
    </source>
</reference>
<keyword evidence="2" id="KW-0812">Transmembrane</keyword>
<evidence type="ECO:0000256" key="1">
    <source>
        <dbReference type="SAM" id="MobiDB-lite"/>
    </source>
</evidence>
<organism evidence="3 4">
    <name type="scientific">Hamadaea flava</name>
    <dbReference type="NCBI Taxonomy" id="1742688"/>
    <lineage>
        <taxon>Bacteria</taxon>
        <taxon>Bacillati</taxon>
        <taxon>Actinomycetota</taxon>
        <taxon>Actinomycetes</taxon>
        <taxon>Micromonosporales</taxon>
        <taxon>Micromonosporaceae</taxon>
        <taxon>Hamadaea</taxon>
    </lineage>
</organism>
<proteinExistence type="predicted"/>
<evidence type="ECO:0000313" key="3">
    <source>
        <dbReference type="EMBL" id="MFC4129647.1"/>
    </source>
</evidence>
<evidence type="ECO:0000313" key="4">
    <source>
        <dbReference type="Proteomes" id="UP001595816"/>
    </source>
</evidence>
<accession>A0ABV8LFF3</accession>